<evidence type="ECO:0000313" key="3">
    <source>
        <dbReference type="Proteomes" id="UP000297853"/>
    </source>
</evidence>
<proteinExistence type="predicted"/>
<dbReference type="EMBL" id="SOGQ01000012">
    <property type="protein sequence ID" value="TFD04747.1"/>
    <property type="molecule type" value="Genomic_DNA"/>
</dbReference>
<accession>A0ABY2JFI6</accession>
<reference evidence="2 3" key="1">
    <citation type="submission" date="2019-03" db="EMBL/GenBank/DDBJ databases">
        <title>Genomics of glacier-inhabiting Cryobacterium strains.</title>
        <authorList>
            <person name="Liu Q."/>
            <person name="Xin Y.-H."/>
        </authorList>
    </citation>
    <scope>NUCLEOTIDE SEQUENCE [LARGE SCALE GENOMIC DNA]</scope>
    <source>
        <strain evidence="2 3">TMT1-23-1</strain>
    </source>
</reference>
<dbReference type="Gene3D" id="3.30.70.60">
    <property type="match status" value="1"/>
</dbReference>
<evidence type="ECO:0000313" key="2">
    <source>
        <dbReference type="EMBL" id="TFD04747.1"/>
    </source>
</evidence>
<keyword evidence="3" id="KW-1185">Reference proteome</keyword>
<sequence length="251" mass="25297">MDKNRLWMIGSALMMVLVIALGWVIGLQPQFAAIATANDQRVSVEQTNVGHRASLAKLKEDFKGIDGLNQKLASLNKSVPSGTNAPDYVDQLDALANANQVTLKGLTIADAEAYTPVALVAPVAPAAEAGAPEPSPAPTATPAPTAAPGSPPVTNAGITASNFASLSVQITVSGTYSNVLNFVNGLQMGPRLFLVTGLTTTSATLSSAPVGGTAAPQPSAEPGNDGLVDGSISGLIYSIVASPAPLAVTGE</sequence>
<protein>
    <recommendedName>
        <fullName evidence="4">Pilus assembly protein PilO</fullName>
    </recommendedName>
</protein>
<dbReference type="Proteomes" id="UP000297853">
    <property type="component" value="Unassembled WGS sequence"/>
</dbReference>
<organism evidence="2 3">
    <name type="scientific">Cryobacterium sinapicolor</name>
    <dbReference type="NCBI Taxonomy" id="1259236"/>
    <lineage>
        <taxon>Bacteria</taxon>
        <taxon>Bacillati</taxon>
        <taxon>Actinomycetota</taxon>
        <taxon>Actinomycetes</taxon>
        <taxon>Micrococcales</taxon>
        <taxon>Microbacteriaceae</taxon>
        <taxon>Cryobacterium</taxon>
    </lineage>
</organism>
<name>A0ABY2JFI6_9MICO</name>
<dbReference type="InterPro" id="IPR014717">
    <property type="entry name" value="Transl_elong_EF1B/ribsomal_bS6"/>
</dbReference>
<evidence type="ECO:0000256" key="1">
    <source>
        <dbReference type="SAM" id="MobiDB-lite"/>
    </source>
</evidence>
<evidence type="ECO:0008006" key="4">
    <source>
        <dbReference type="Google" id="ProtNLM"/>
    </source>
</evidence>
<dbReference type="RefSeq" id="WP_134427405.1">
    <property type="nucleotide sequence ID" value="NZ_SOGQ01000012.1"/>
</dbReference>
<feature type="compositionally biased region" description="Low complexity" evidence="1">
    <location>
        <begin position="142"/>
        <end position="153"/>
    </location>
</feature>
<feature type="region of interest" description="Disordered" evidence="1">
    <location>
        <begin position="128"/>
        <end position="153"/>
    </location>
</feature>
<comment type="caution">
    <text evidence="2">The sequence shown here is derived from an EMBL/GenBank/DDBJ whole genome shotgun (WGS) entry which is preliminary data.</text>
</comment>
<gene>
    <name evidence="2" type="ORF">E3T28_01915</name>
</gene>